<dbReference type="PANTHER" id="PTHR43090:SF2">
    <property type="entry name" value="1-(5-PHOSPHORIBOSYL)-5-[(5-PHOSPHORIBOSYLAMINO)METHYLIDENEAMINO] IMIDAZOLE-4-CARBOXAMIDE ISOMERASE"/>
    <property type="match status" value="1"/>
</dbReference>
<dbReference type="RefSeq" id="WP_014289636.1">
    <property type="nucleotide sequence ID" value="NC_016645.1"/>
</dbReference>
<sequence>MIIPSIDIEGGRAVKRVKGERGRYIFQGDPVELAYKFRPAPLVHVVDLDGAEAGRPVNTAVIKRVAEILGGRCQLGGGLRSREAVEEALALCKYAVVGSLPFKNWDLFTEIAGLYRQRLVVSIDYGGGHVLTSGWLERALPLEEAVRLLAEAGPYAAVVVTAVEVEGTGGGVKADIHVGRLRRVAERIYYAGGVKNCRDAETARRLGFDGVIVGYALYAGDLKECVEWIQR</sequence>
<proteinExistence type="inferred from homology"/>
<dbReference type="STRING" id="1104324.P186_2425"/>
<name>G7VCK6_9CREN</name>
<protein>
    <submittedName>
        <fullName evidence="3">Histidine biosynthesis</fullName>
    </submittedName>
</protein>
<organism evidence="3 4">
    <name type="scientific">Pyrobaculum ferrireducens</name>
    <dbReference type="NCBI Taxonomy" id="1104324"/>
    <lineage>
        <taxon>Archaea</taxon>
        <taxon>Thermoproteota</taxon>
        <taxon>Thermoprotei</taxon>
        <taxon>Thermoproteales</taxon>
        <taxon>Thermoproteaceae</taxon>
        <taxon>Pyrobaculum</taxon>
    </lineage>
</organism>
<evidence type="ECO:0000256" key="1">
    <source>
        <dbReference type="ARBA" id="ARBA00009667"/>
    </source>
</evidence>
<dbReference type="GO" id="GO:0000162">
    <property type="term" value="P:L-tryptophan biosynthetic process"/>
    <property type="evidence" value="ECO:0007669"/>
    <property type="project" value="TreeGrafter"/>
</dbReference>
<dbReference type="InterPro" id="IPR013785">
    <property type="entry name" value="Aldolase_TIM"/>
</dbReference>
<evidence type="ECO:0000313" key="4">
    <source>
        <dbReference type="Proteomes" id="UP000005867"/>
    </source>
</evidence>
<keyword evidence="2" id="KW-0028">Amino-acid biosynthesis</keyword>
<keyword evidence="2" id="KW-0368">Histidine biosynthesis</keyword>
<dbReference type="GO" id="GO:0000105">
    <property type="term" value="P:L-histidine biosynthetic process"/>
    <property type="evidence" value="ECO:0007669"/>
    <property type="project" value="UniProtKB-KW"/>
</dbReference>
<gene>
    <name evidence="3" type="ORF">P186_2425</name>
</gene>
<dbReference type="Gene3D" id="3.20.20.70">
    <property type="entry name" value="Aldolase class I"/>
    <property type="match status" value="1"/>
</dbReference>
<accession>G7VCK6</accession>
<evidence type="ECO:0000256" key="2">
    <source>
        <dbReference type="RuleBase" id="RU003657"/>
    </source>
</evidence>
<dbReference type="GO" id="GO:0003949">
    <property type="term" value="F:1-(5-phosphoribosyl)-5-[(5-phosphoribosylamino)methylideneamino]imidazole-4-carboxamide isomerase activity"/>
    <property type="evidence" value="ECO:0007669"/>
    <property type="project" value="InterPro"/>
</dbReference>
<dbReference type="PANTHER" id="PTHR43090">
    <property type="entry name" value="1-(5-PHOSPHORIBOSYL)-5-[(5-PHOSPHORIBOSYLAMINO)METHYLIDENEAMINO] IMIDAZOLE-4-CARBOXAMIDE ISOMERASE"/>
    <property type="match status" value="1"/>
</dbReference>
<dbReference type="AlphaFoldDB" id="G7VCK6"/>
<dbReference type="InterPro" id="IPR044524">
    <property type="entry name" value="Isoase_HisA-like"/>
</dbReference>
<evidence type="ECO:0000313" key="3">
    <source>
        <dbReference type="EMBL" id="AET33811.1"/>
    </source>
</evidence>
<dbReference type="KEGG" id="pyr:P186_2425"/>
<dbReference type="eggNOG" id="arCOG00618">
    <property type="taxonomic scope" value="Archaea"/>
</dbReference>
<dbReference type="GeneID" id="11594027"/>
<reference evidence="3 4" key="1">
    <citation type="journal article" date="2012" name="J. Bacteriol.">
        <title>Complete genome sequence of strain 1860, a crenarchaeon of the genus pyrobaculum able to grow with various electron acceptors.</title>
        <authorList>
            <person name="Mardanov A.V."/>
            <person name="Gumerov V.M."/>
            <person name="Slobodkina G.B."/>
            <person name="Beletsky A.V."/>
            <person name="Bonch-Osmolovskaya E.A."/>
            <person name="Ravin N.V."/>
            <person name="Skryabin K.G."/>
        </authorList>
    </citation>
    <scope>NUCLEOTIDE SEQUENCE [LARGE SCALE GENOMIC DNA]</scope>
    <source>
        <strain evidence="3 4">1860</strain>
    </source>
</reference>
<dbReference type="InterPro" id="IPR006062">
    <property type="entry name" value="His_biosynth"/>
</dbReference>
<comment type="similarity">
    <text evidence="1 2">Belongs to the HisA/HisF family.</text>
</comment>
<dbReference type="Proteomes" id="UP000005867">
    <property type="component" value="Chromosome"/>
</dbReference>
<dbReference type="EMBL" id="CP003098">
    <property type="protein sequence ID" value="AET33811.1"/>
    <property type="molecule type" value="Genomic_DNA"/>
</dbReference>
<dbReference type="BioCyc" id="PSP1104324:GJSN-2371-MONOMER"/>
<dbReference type="SUPFAM" id="SSF51366">
    <property type="entry name" value="Ribulose-phoshate binding barrel"/>
    <property type="match status" value="1"/>
</dbReference>
<dbReference type="Pfam" id="PF00977">
    <property type="entry name" value="His_biosynth"/>
    <property type="match status" value="1"/>
</dbReference>
<dbReference type="HOGENOM" id="CLU_048577_1_1_2"/>
<dbReference type="OrthoDB" id="52866at2157"/>
<keyword evidence="4" id="KW-1185">Reference proteome</keyword>
<dbReference type="GO" id="GO:0005737">
    <property type="term" value="C:cytoplasm"/>
    <property type="evidence" value="ECO:0007669"/>
    <property type="project" value="TreeGrafter"/>
</dbReference>
<dbReference type="InterPro" id="IPR011060">
    <property type="entry name" value="RibuloseP-bd_barrel"/>
</dbReference>